<dbReference type="PROSITE" id="PS50893">
    <property type="entry name" value="ABC_TRANSPORTER_2"/>
    <property type="match status" value="1"/>
</dbReference>
<gene>
    <name evidence="8" type="ORF">SLNWT_0042</name>
</gene>
<comment type="subcellular location">
    <subcellularLocation>
        <location evidence="1">Cell membrane</location>
        <topology evidence="1">Peripheral membrane protein</topology>
    </subcellularLocation>
</comment>
<sequence length="275" mass="29378">MTATPAALALDHVGLVYNGRRPDEVVALTDISLCVESGEFVTLVGSNGAGKSSMVGIVSGALRPTRGRVLIGGRDVTRHPDHRRARHIARVFDDPRVGTAAELSIEDNLALAMGRGSRHGLRWALSTRKRDRMRERLAALGLGLEDRLRDPVGMLSAGQRQSVTMIMAGLVRPTVLLLDEHLAALDPATADRVLALTASLAEETGAATLMVTHNMEHALGIGTRLLVMSRGRLIADVSGERKRAMDVNGVVELIVSAGDAVSDRSILPERSELPT</sequence>
<evidence type="ECO:0000313" key="9">
    <source>
        <dbReference type="Proteomes" id="UP000031523"/>
    </source>
</evidence>
<dbReference type="GO" id="GO:0016887">
    <property type="term" value="F:ATP hydrolysis activity"/>
    <property type="evidence" value="ECO:0007669"/>
    <property type="project" value="InterPro"/>
</dbReference>
<dbReference type="EMBL" id="CP010519">
    <property type="protein sequence ID" value="AJE80418.1"/>
    <property type="molecule type" value="Genomic_DNA"/>
</dbReference>
<dbReference type="SMART" id="SM00382">
    <property type="entry name" value="AAA"/>
    <property type="match status" value="1"/>
</dbReference>
<protein>
    <submittedName>
        <fullName evidence="8">ABC transporter ATP-binding protein</fullName>
    </submittedName>
</protein>
<dbReference type="InterPro" id="IPR050166">
    <property type="entry name" value="ABC_transporter_ATP-bind"/>
</dbReference>
<dbReference type="Proteomes" id="UP000031523">
    <property type="component" value="Chromosome"/>
</dbReference>
<dbReference type="AlphaFoldDB" id="A0A0B5EEQ3"/>
<dbReference type="SUPFAM" id="SSF52540">
    <property type="entry name" value="P-loop containing nucleoside triphosphate hydrolases"/>
    <property type="match status" value="1"/>
</dbReference>
<keyword evidence="4" id="KW-0547">Nucleotide-binding</keyword>
<dbReference type="PANTHER" id="PTHR42788:SF7">
    <property type="entry name" value="NITRATE ABC TRANSPORTER ATP-BINDING PROTEIN"/>
    <property type="match status" value="1"/>
</dbReference>
<dbReference type="InterPro" id="IPR003593">
    <property type="entry name" value="AAA+_ATPase"/>
</dbReference>
<dbReference type="GO" id="GO:0005524">
    <property type="term" value="F:ATP binding"/>
    <property type="evidence" value="ECO:0007669"/>
    <property type="project" value="UniProtKB-KW"/>
</dbReference>
<name>A0A0B5EEQ3_STRA4</name>
<keyword evidence="6" id="KW-0472">Membrane</keyword>
<accession>A0A0B5EEQ3</accession>
<dbReference type="PANTHER" id="PTHR42788">
    <property type="entry name" value="TAURINE IMPORT ATP-BINDING PROTEIN-RELATED"/>
    <property type="match status" value="1"/>
</dbReference>
<evidence type="ECO:0000256" key="4">
    <source>
        <dbReference type="ARBA" id="ARBA00022741"/>
    </source>
</evidence>
<evidence type="ECO:0000259" key="7">
    <source>
        <dbReference type="PROSITE" id="PS50893"/>
    </source>
</evidence>
<evidence type="ECO:0000256" key="2">
    <source>
        <dbReference type="ARBA" id="ARBA00022448"/>
    </source>
</evidence>
<keyword evidence="9" id="KW-1185">Reference proteome</keyword>
<evidence type="ECO:0000256" key="1">
    <source>
        <dbReference type="ARBA" id="ARBA00004202"/>
    </source>
</evidence>
<evidence type="ECO:0000313" key="8">
    <source>
        <dbReference type="EMBL" id="AJE80418.1"/>
    </source>
</evidence>
<keyword evidence="2" id="KW-0813">Transport</keyword>
<keyword evidence="3" id="KW-1003">Cell membrane</keyword>
<proteinExistence type="predicted"/>
<dbReference type="InterPro" id="IPR027417">
    <property type="entry name" value="P-loop_NTPase"/>
</dbReference>
<evidence type="ECO:0000256" key="5">
    <source>
        <dbReference type="ARBA" id="ARBA00022840"/>
    </source>
</evidence>
<reference evidence="8 9" key="1">
    <citation type="submission" date="2015-01" db="EMBL/GenBank/DDBJ databases">
        <title>Enhanced salinomycin production by adjusting the supply of polyketide extender units in Streptomyce albus DSM 41398.</title>
        <authorList>
            <person name="Lu C."/>
        </authorList>
    </citation>
    <scope>NUCLEOTIDE SEQUENCE [LARGE SCALE GENOMIC DNA]</scope>
    <source>
        <strain evidence="9">ATCC 21838 / DSM 41398 / FERM P-419 / JCM 4703 / NBRC 107858</strain>
    </source>
</reference>
<dbReference type="InterPro" id="IPR003439">
    <property type="entry name" value="ABC_transporter-like_ATP-bd"/>
</dbReference>
<evidence type="ECO:0000256" key="6">
    <source>
        <dbReference type="ARBA" id="ARBA00023136"/>
    </source>
</evidence>
<dbReference type="Gene3D" id="3.40.50.300">
    <property type="entry name" value="P-loop containing nucleotide triphosphate hydrolases"/>
    <property type="match status" value="1"/>
</dbReference>
<evidence type="ECO:0000256" key="3">
    <source>
        <dbReference type="ARBA" id="ARBA00022475"/>
    </source>
</evidence>
<dbReference type="Pfam" id="PF00005">
    <property type="entry name" value="ABC_tran"/>
    <property type="match status" value="1"/>
</dbReference>
<keyword evidence="5 8" id="KW-0067">ATP-binding</keyword>
<feature type="domain" description="ABC transporter" evidence="7">
    <location>
        <begin position="8"/>
        <end position="255"/>
    </location>
</feature>
<dbReference type="KEGG" id="sals:SLNWT_0042"/>
<organism evidence="8 9">
    <name type="scientific">Streptomyces albus (strain ATCC 21838 / DSM 41398 / FERM P-419 / JCM 4703 / NBRC 107858)</name>
    <dbReference type="NCBI Taxonomy" id="1081613"/>
    <lineage>
        <taxon>Bacteria</taxon>
        <taxon>Bacillati</taxon>
        <taxon>Actinomycetota</taxon>
        <taxon>Actinomycetes</taxon>
        <taxon>Kitasatosporales</taxon>
        <taxon>Streptomycetaceae</taxon>
        <taxon>Streptomyces</taxon>
    </lineage>
</organism>
<dbReference type="GO" id="GO:0005886">
    <property type="term" value="C:plasma membrane"/>
    <property type="evidence" value="ECO:0007669"/>
    <property type="project" value="UniProtKB-SubCell"/>
</dbReference>